<dbReference type="EMBL" id="OX459120">
    <property type="protein sequence ID" value="CAI9097707.1"/>
    <property type="molecule type" value="Genomic_DNA"/>
</dbReference>
<accession>A0AAV1CT54</accession>
<proteinExistence type="inferred from homology"/>
<sequence>MWGKKMGLVKKLSRKSSKSMGTPTKKEPSPTQYLLGECLDAQELSSPRTTPTGKFPVYVGEDRQRFVVPTGYLGHPLFKMLLEKASDQYGFNHQSGLVVPCSVATFEEVILAVEAGRHGKFDFGDLVEEFL</sequence>
<organism evidence="3 4">
    <name type="scientific">Oldenlandia corymbosa var. corymbosa</name>
    <dbReference type="NCBI Taxonomy" id="529605"/>
    <lineage>
        <taxon>Eukaryota</taxon>
        <taxon>Viridiplantae</taxon>
        <taxon>Streptophyta</taxon>
        <taxon>Embryophyta</taxon>
        <taxon>Tracheophyta</taxon>
        <taxon>Spermatophyta</taxon>
        <taxon>Magnoliopsida</taxon>
        <taxon>eudicotyledons</taxon>
        <taxon>Gunneridae</taxon>
        <taxon>Pentapetalae</taxon>
        <taxon>asterids</taxon>
        <taxon>lamiids</taxon>
        <taxon>Gentianales</taxon>
        <taxon>Rubiaceae</taxon>
        <taxon>Rubioideae</taxon>
        <taxon>Spermacoceae</taxon>
        <taxon>Hedyotis-Oldenlandia complex</taxon>
        <taxon>Oldenlandia</taxon>
    </lineage>
</organism>
<evidence type="ECO:0000313" key="4">
    <source>
        <dbReference type="Proteomes" id="UP001161247"/>
    </source>
</evidence>
<dbReference type="InterPro" id="IPR003676">
    <property type="entry name" value="SAUR_fam"/>
</dbReference>
<gene>
    <name evidence="3" type="ORF">OLC1_LOCUS8124</name>
</gene>
<evidence type="ECO:0000313" key="3">
    <source>
        <dbReference type="EMBL" id="CAI9097707.1"/>
    </source>
</evidence>
<evidence type="ECO:0000256" key="1">
    <source>
        <dbReference type="ARBA" id="ARBA00006974"/>
    </source>
</evidence>
<dbReference type="PANTHER" id="PTHR31374">
    <property type="entry name" value="AUXIN-INDUCED PROTEIN-LIKE-RELATED"/>
    <property type="match status" value="1"/>
</dbReference>
<dbReference type="Proteomes" id="UP001161247">
    <property type="component" value="Chromosome 3"/>
</dbReference>
<dbReference type="Pfam" id="PF02519">
    <property type="entry name" value="Auxin_inducible"/>
    <property type="match status" value="1"/>
</dbReference>
<dbReference type="AlphaFoldDB" id="A0AAV1CT54"/>
<evidence type="ECO:0000256" key="2">
    <source>
        <dbReference type="SAM" id="MobiDB-lite"/>
    </source>
</evidence>
<name>A0AAV1CT54_OLDCO</name>
<comment type="similarity">
    <text evidence="1">Belongs to the ARG7 family.</text>
</comment>
<protein>
    <submittedName>
        <fullName evidence="3">OLC1v1034179C1</fullName>
    </submittedName>
</protein>
<feature type="region of interest" description="Disordered" evidence="2">
    <location>
        <begin position="1"/>
        <end position="32"/>
    </location>
</feature>
<dbReference type="GO" id="GO:0009733">
    <property type="term" value="P:response to auxin"/>
    <property type="evidence" value="ECO:0007669"/>
    <property type="project" value="InterPro"/>
</dbReference>
<dbReference type="PANTHER" id="PTHR31374:SF28">
    <property type="entry name" value="SAUR-LIKE AUXIN-RESPONSIVE PROTEIN FAMILY"/>
    <property type="match status" value="1"/>
</dbReference>
<feature type="compositionally biased region" description="Basic residues" evidence="2">
    <location>
        <begin position="7"/>
        <end position="17"/>
    </location>
</feature>
<reference evidence="3" key="1">
    <citation type="submission" date="2023-03" db="EMBL/GenBank/DDBJ databases">
        <authorList>
            <person name="Julca I."/>
        </authorList>
    </citation>
    <scope>NUCLEOTIDE SEQUENCE</scope>
</reference>
<keyword evidence="4" id="KW-1185">Reference proteome</keyword>